<proteinExistence type="predicted"/>
<protein>
    <submittedName>
        <fullName evidence="2">Uncharacterized protein</fullName>
    </submittedName>
</protein>
<feature type="transmembrane region" description="Helical" evidence="1">
    <location>
        <begin position="36"/>
        <end position="56"/>
    </location>
</feature>
<evidence type="ECO:0000313" key="2">
    <source>
        <dbReference type="EMBL" id="MET4561117.1"/>
    </source>
</evidence>
<sequence length="85" mass="9831">MQRIIIAIGYIVFLTLFLYLTIKTLIFSTMRDSFPNFQFIITMLVFIVVTWTLGLLMKKSEIFRNSKVLFVGSSALSLIIVMVIF</sequence>
<evidence type="ECO:0000256" key="1">
    <source>
        <dbReference type="SAM" id="Phobius"/>
    </source>
</evidence>
<keyword evidence="1" id="KW-0812">Transmembrane</keyword>
<feature type="transmembrane region" description="Helical" evidence="1">
    <location>
        <begin position="7"/>
        <end position="30"/>
    </location>
</feature>
<evidence type="ECO:0000313" key="3">
    <source>
        <dbReference type="Proteomes" id="UP001549363"/>
    </source>
</evidence>
<gene>
    <name evidence="2" type="ORF">ABIA69_002262</name>
</gene>
<keyword evidence="1" id="KW-1133">Transmembrane helix</keyword>
<keyword evidence="3" id="KW-1185">Reference proteome</keyword>
<dbReference type="EMBL" id="JBEPSB010000009">
    <property type="protein sequence ID" value="MET4561117.1"/>
    <property type="molecule type" value="Genomic_DNA"/>
</dbReference>
<reference evidence="2 3" key="1">
    <citation type="submission" date="2024-06" db="EMBL/GenBank/DDBJ databases">
        <title>Sorghum-associated microbial communities from plants grown in Nebraska, USA.</title>
        <authorList>
            <person name="Schachtman D."/>
        </authorList>
    </citation>
    <scope>NUCLEOTIDE SEQUENCE [LARGE SCALE GENOMIC DNA]</scope>
    <source>
        <strain evidence="2 3">736</strain>
    </source>
</reference>
<feature type="transmembrane region" description="Helical" evidence="1">
    <location>
        <begin position="68"/>
        <end position="84"/>
    </location>
</feature>
<accession>A0ABV2PJJ1</accession>
<keyword evidence="1" id="KW-0472">Membrane</keyword>
<name>A0ABV2PJJ1_9BACI</name>
<dbReference type="Proteomes" id="UP001549363">
    <property type="component" value="Unassembled WGS sequence"/>
</dbReference>
<organism evidence="2 3">
    <name type="scientific">Lysinibacillus parviboronicapiens</name>
    <dbReference type="NCBI Taxonomy" id="436516"/>
    <lineage>
        <taxon>Bacteria</taxon>
        <taxon>Bacillati</taxon>
        <taxon>Bacillota</taxon>
        <taxon>Bacilli</taxon>
        <taxon>Bacillales</taxon>
        <taxon>Bacillaceae</taxon>
        <taxon>Lysinibacillus</taxon>
    </lineage>
</organism>
<comment type="caution">
    <text evidence="2">The sequence shown here is derived from an EMBL/GenBank/DDBJ whole genome shotgun (WGS) entry which is preliminary data.</text>
</comment>